<dbReference type="EMBL" id="SGPM01000468">
    <property type="protein sequence ID" value="THH20974.1"/>
    <property type="molecule type" value="Genomic_DNA"/>
</dbReference>
<sequence>MRRFVRQYPACLHVRRSSVNPNQTKTYASIRTVHYLASPHSNITITEGSIYRSVRVIELGTA</sequence>
<evidence type="ECO:0000313" key="2">
    <source>
        <dbReference type="Proteomes" id="UP000308730"/>
    </source>
</evidence>
<dbReference type="AlphaFoldDB" id="A0A4S4M6R5"/>
<gene>
    <name evidence="1" type="ORF">EUX98_g8478</name>
</gene>
<evidence type="ECO:0000313" key="1">
    <source>
        <dbReference type="EMBL" id="THH20974.1"/>
    </source>
</evidence>
<dbReference type="Proteomes" id="UP000308730">
    <property type="component" value="Unassembled WGS sequence"/>
</dbReference>
<protein>
    <submittedName>
        <fullName evidence="1">Uncharacterized protein</fullName>
    </submittedName>
</protein>
<keyword evidence="2" id="KW-1185">Reference proteome</keyword>
<accession>A0A4S4M6R5</accession>
<proteinExistence type="predicted"/>
<name>A0A4S4M6R5_9APHY</name>
<reference evidence="1 2" key="1">
    <citation type="submission" date="2019-02" db="EMBL/GenBank/DDBJ databases">
        <title>Genome sequencing of the rare red list fungi Antrodiella citrinella (Flaviporus citrinellus).</title>
        <authorList>
            <person name="Buettner E."/>
            <person name="Kellner H."/>
        </authorList>
    </citation>
    <scope>NUCLEOTIDE SEQUENCE [LARGE SCALE GENOMIC DNA]</scope>
    <source>
        <strain evidence="1 2">DSM 108506</strain>
    </source>
</reference>
<comment type="caution">
    <text evidence="1">The sequence shown here is derived from an EMBL/GenBank/DDBJ whole genome shotgun (WGS) entry which is preliminary data.</text>
</comment>
<organism evidence="1 2">
    <name type="scientific">Antrodiella citrinella</name>
    <dbReference type="NCBI Taxonomy" id="2447956"/>
    <lineage>
        <taxon>Eukaryota</taxon>
        <taxon>Fungi</taxon>
        <taxon>Dikarya</taxon>
        <taxon>Basidiomycota</taxon>
        <taxon>Agaricomycotina</taxon>
        <taxon>Agaricomycetes</taxon>
        <taxon>Polyporales</taxon>
        <taxon>Steccherinaceae</taxon>
        <taxon>Antrodiella</taxon>
    </lineage>
</organism>